<dbReference type="AlphaFoldDB" id="A0A1G2UR96"/>
<keyword evidence="1" id="KW-0812">Transmembrane</keyword>
<accession>A0A1G2UR96</accession>
<evidence type="ECO:0000313" key="2">
    <source>
        <dbReference type="EMBL" id="OHB11876.1"/>
    </source>
</evidence>
<dbReference type="Proteomes" id="UP000176558">
    <property type="component" value="Unassembled WGS sequence"/>
</dbReference>
<organism evidence="2 3">
    <name type="scientific">Candidatus Zambryskibacteria bacterium RIFCSPLOWO2_12_FULL_39_23</name>
    <dbReference type="NCBI Taxonomy" id="1802776"/>
    <lineage>
        <taxon>Bacteria</taxon>
        <taxon>Candidatus Zambryskiibacteriota</taxon>
    </lineage>
</organism>
<evidence type="ECO:0000256" key="1">
    <source>
        <dbReference type="SAM" id="Phobius"/>
    </source>
</evidence>
<evidence type="ECO:0000313" key="3">
    <source>
        <dbReference type="Proteomes" id="UP000176558"/>
    </source>
</evidence>
<keyword evidence="1" id="KW-1133">Transmembrane helix</keyword>
<name>A0A1G2UR96_9BACT</name>
<dbReference type="EMBL" id="MHWT01000026">
    <property type="protein sequence ID" value="OHB11876.1"/>
    <property type="molecule type" value="Genomic_DNA"/>
</dbReference>
<reference evidence="2 3" key="1">
    <citation type="journal article" date="2016" name="Nat. Commun.">
        <title>Thousands of microbial genomes shed light on interconnected biogeochemical processes in an aquifer system.</title>
        <authorList>
            <person name="Anantharaman K."/>
            <person name="Brown C.T."/>
            <person name="Hug L.A."/>
            <person name="Sharon I."/>
            <person name="Castelle C.J."/>
            <person name="Probst A.J."/>
            <person name="Thomas B.C."/>
            <person name="Singh A."/>
            <person name="Wilkins M.J."/>
            <person name="Karaoz U."/>
            <person name="Brodie E.L."/>
            <person name="Williams K.H."/>
            <person name="Hubbard S.S."/>
            <person name="Banfield J.F."/>
        </authorList>
    </citation>
    <scope>NUCLEOTIDE SEQUENCE [LARGE SCALE GENOMIC DNA]</scope>
</reference>
<feature type="transmembrane region" description="Helical" evidence="1">
    <location>
        <begin position="63"/>
        <end position="87"/>
    </location>
</feature>
<protein>
    <submittedName>
        <fullName evidence="2">Uncharacterized protein</fullName>
    </submittedName>
</protein>
<sequence>MPDKEESSIERLKKTLYSRNEKIIPKEKRTSMQNLDMEAPTSWGQAKSFQFSPEMMSRKNNSFFNKFLIGSLVFFVVSLGVAIFIFFGGVNMISSDNLDIKITAQSSVSSGEELDIGLSILNGNNTDLENVVLFIEYPEGSEIIGEENRIITRDRISLDTIAQGKSKDYTIRALLFGEKDIVKTFTFKIEYKVKGSNAIFSKEKTYDVLIGSSPILLDVSYPKEVNSGQQMTLSINITSNSSVPIKNTLVKVEYPYGFTYKSSNIKPLSDNSVWNIGDLRNGDKKTLSVTGVIIGQNMEDRSFIISVGSQNPQIKSDIDTILVEETETVGIRKSFFDLQTIVGGGNVKSVGQFSPVTINWQNTLPDKILNAKIEATLSGNILDRSKVLVGDSGFYRSVDNVVLWDKNTTENLLQITPGGSGSVSLTLVSLTNPVLVRSIKNPHIDLHIVMTGDRSGLDSATISSSEDVTIKINSTLELNSQSFRSVGPFNNIGPIPPRADIESTYTITWTITNTTNDLSGVAVSAVLPTGVIWKGETQPVSERINYNQDTRTVSWNIGNVSAGVGFTLSPKTVSFKVGIIPSINQIGSAPTLLSQINATATDTYTEGQIWATIPPVTTQYSDPDYKAGNNIVVK</sequence>
<keyword evidence="1" id="KW-0472">Membrane</keyword>
<proteinExistence type="predicted"/>
<comment type="caution">
    <text evidence="2">The sequence shown here is derived from an EMBL/GenBank/DDBJ whole genome shotgun (WGS) entry which is preliminary data.</text>
</comment>
<gene>
    <name evidence="2" type="ORF">A3G99_00950</name>
</gene>